<accession>A0A4D6GVB5</accession>
<organism evidence="1 2">
    <name type="scientific">Halobacterium salinarum (strain ATCC 33171 / DSM 3754 / JCM 8978 / NBRC 102687 / NCIMB 764 / 91-R6)</name>
    <dbReference type="NCBI Taxonomy" id="2597657"/>
    <lineage>
        <taxon>Archaea</taxon>
        <taxon>Methanobacteriati</taxon>
        <taxon>Methanobacteriota</taxon>
        <taxon>Stenosarchaea group</taxon>
        <taxon>Halobacteria</taxon>
        <taxon>Halobacteriales</taxon>
        <taxon>Halobacteriaceae</taxon>
        <taxon>Halobacterium</taxon>
    </lineage>
</organism>
<name>A0A4D6GVB5_HALS9</name>
<sequence length="96" mass="10585">MILRQSTQTRSTEPFDPPFLSAFRPVRSRSERACRQSPLLHLRSQLRLQVVTAGCMISAAINHFAKDAVGCTVRYAYLFADTGISDPEGMTATAVP</sequence>
<dbReference type="Proteomes" id="UP000296216">
    <property type="component" value="Chromosome"/>
</dbReference>
<protein>
    <submittedName>
        <fullName evidence="1">Uncharacterized protein</fullName>
    </submittedName>
</protein>
<proteinExistence type="predicted"/>
<dbReference type="AlphaFoldDB" id="A0A4D6GVB5"/>
<reference evidence="1 2" key="1">
    <citation type="journal article" date="2019" name="Microbiol. Resour. Announc.">
        <title>The Genome Sequence of the Halobacterium salinarum Type Strain Is Closely Related to That of Laboratory Strains NRC-1 and R1.</title>
        <authorList>
            <person name="Pfeiffer F."/>
            <person name="Marchfelder A."/>
            <person name="Habermann B."/>
            <person name="Dyall-Smith M.L."/>
        </authorList>
    </citation>
    <scope>NUCLEOTIDE SEQUENCE [LARGE SCALE GENOMIC DNA]</scope>
    <source>
        <strain evidence="2">ATCC 33171 / DSM 3754 / JCM 8978 / NBRC 102687 / NCIMB 764 / 91-R6</strain>
    </source>
</reference>
<dbReference type="EMBL" id="CP038631">
    <property type="protein sequence ID" value="QCC45461.1"/>
    <property type="molecule type" value="Genomic_DNA"/>
</dbReference>
<evidence type="ECO:0000313" key="1">
    <source>
        <dbReference type="EMBL" id="QCC45461.1"/>
    </source>
</evidence>
<gene>
    <name evidence="1" type="ORF">HBSAL_09075</name>
</gene>
<evidence type="ECO:0000313" key="2">
    <source>
        <dbReference type="Proteomes" id="UP000296216"/>
    </source>
</evidence>